<dbReference type="Gramene" id="Pp3c17_12760V3.1">
    <property type="protein sequence ID" value="Pp3c17_12760V3.1"/>
    <property type="gene ID" value="Pp3c17_12760"/>
</dbReference>
<organism evidence="11">
    <name type="scientific">Physcomitrium patens</name>
    <name type="common">Spreading-leaved earth moss</name>
    <name type="synonym">Physcomitrella patens</name>
    <dbReference type="NCBI Taxonomy" id="3218"/>
    <lineage>
        <taxon>Eukaryota</taxon>
        <taxon>Viridiplantae</taxon>
        <taxon>Streptophyta</taxon>
        <taxon>Embryophyta</taxon>
        <taxon>Bryophyta</taxon>
        <taxon>Bryophytina</taxon>
        <taxon>Bryopsida</taxon>
        <taxon>Funariidae</taxon>
        <taxon>Funariales</taxon>
        <taxon>Funariaceae</taxon>
        <taxon>Physcomitrium</taxon>
    </lineage>
</organism>
<keyword evidence="9" id="KW-0472">Membrane</keyword>
<dbReference type="SUPFAM" id="SSF48403">
    <property type="entry name" value="Ankyrin repeat"/>
    <property type="match status" value="1"/>
</dbReference>
<feature type="region of interest" description="Disordered" evidence="8">
    <location>
        <begin position="542"/>
        <end position="565"/>
    </location>
</feature>
<dbReference type="GeneID" id="112294481"/>
<feature type="region of interest" description="Disordered" evidence="8">
    <location>
        <begin position="152"/>
        <end position="215"/>
    </location>
</feature>
<dbReference type="RefSeq" id="XP_024400716.1">
    <property type="nucleotide sequence ID" value="XM_024544948.2"/>
</dbReference>
<feature type="region of interest" description="Disordered" evidence="8">
    <location>
        <begin position="577"/>
        <end position="628"/>
    </location>
</feature>
<dbReference type="PANTHER" id="PTHR31251">
    <property type="entry name" value="SQUAMOSA PROMOTER-BINDING-LIKE PROTEIN 4"/>
    <property type="match status" value="1"/>
</dbReference>
<dbReference type="GO" id="GO:0000976">
    <property type="term" value="F:transcription cis-regulatory region binding"/>
    <property type="evidence" value="ECO:0000318"/>
    <property type="project" value="GO_Central"/>
</dbReference>
<dbReference type="OrthoDB" id="514967at2759"/>
<evidence type="ECO:0000259" key="10">
    <source>
        <dbReference type="PROSITE" id="PS51141"/>
    </source>
</evidence>
<dbReference type="InterPro" id="IPR044817">
    <property type="entry name" value="SBP-like"/>
</dbReference>
<keyword evidence="5" id="KW-0804">Transcription</keyword>
<dbReference type="FunCoup" id="A0A2K1J3N3">
    <property type="interactions" value="2219"/>
</dbReference>
<keyword evidence="4" id="KW-0862">Zinc</keyword>
<dbReference type="EnsemblPlants" id="Pp3c17_12760V3.3">
    <property type="protein sequence ID" value="Pp3c17_12760V3.3"/>
    <property type="gene ID" value="Pp3c17_12760"/>
</dbReference>
<feature type="transmembrane region" description="Helical" evidence="9">
    <location>
        <begin position="1265"/>
        <end position="1287"/>
    </location>
</feature>
<evidence type="ECO:0000256" key="3">
    <source>
        <dbReference type="ARBA" id="ARBA00022771"/>
    </source>
</evidence>
<reference evidence="12" key="3">
    <citation type="submission" date="2020-12" db="UniProtKB">
        <authorList>
            <consortium name="EnsemblPlants"/>
        </authorList>
    </citation>
    <scope>IDENTIFICATION</scope>
</reference>
<gene>
    <name evidence="12" type="primary">LOC112294481</name>
    <name evidence="11" type="ORF">PHYPA_021982</name>
</gene>
<dbReference type="FunFam" id="4.10.1100.10:FF:000001">
    <property type="entry name" value="Squamosa promoter-binding-like protein 14"/>
    <property type="match status" value="1"/>
</dbReference>
<feature type="region of interest" description="Disordered" evidence="8">
    <location>
        <begin position="796"/>
        <end position="821"/>
    </location>
</feature>
<reference evidence="11 13" key="1">
    <citation type="journal article" date="2008" name="Science">
        <title>The Physcomitrella genome reveals evolutionary insights into the conquest of land by plants.</title>
        <authorList>
            <person name="Rensing S."/>
            <person name="Lang D."/>
            <person name="Zimmer A."/>
            <person name="Terry A."/>
            <person name="Salamov A."/>
            <person name="Shapiro H."/>
            <person name="Nishiyama T."/>
            <person name="Perroud P.-F."/>
            <person name="Lindquist E."/>
            <person name="Kamisugi Y."/>
            <person name="Tanahashi T."/>
            <person name="Sakakibara K."/>
            <person name="Fujita T."/>
            <person name="Oishi K."/>
            <person name="Shin-I T."/>
            <person name="Kuroki Y."/>
            <person name="Toyoda A."/>
            <person name="Suzuki Y."/>
            <person name="Hashimoto A."/>
            <person name="Yamaguchi K."/>
            <person name="Sugano A."/>
            <person name="Kohara Y."/>
            <person name="Fujiyama A."/>
            <person name="Anterola A."/>
            <person name="Aoki S."/>
            <person name="Ashton N."/>
            <person name="Barbazuk W.B."/>
            <person name="Barker E."/>
            <person name="Bennetzen J."/>
            <person name="Bezanilla M."/>
            <person name="Blankenship R."/>
            <person name="Cho S.H."/>
            <person name="Dutcher S."/>
            <person name="Estelle M."/>
            <person name="Fawcett J.A."/>
            <person name="Gundlach H."/>
            <person name="Hanada K."/>
            <person name="Heyl A."/>
            <person name="Hicks K.A."/>
            <person name="Hugh J."/>
            <person name="Lohr M."/>
            <person name="Mayer K."/>
            <person name="Melkozernov A."/>
            <person name="Murata T."/>
            <person name="Nelson D."/>
            <person name="Pils B."/>
            <person name="Prigge M."/>
            <person name="Reiss B."/>
            <person name="Renner T."/>
            <person name="Rombauts S."/>
            <person name="Rushton P."/>
            <person name="Sanderfoot A."/>
            <person name="Schween G."/>
            <person name="Shiu S.-H."/>
            <person name="Stueber K."/>
            <person name="Theodoulou F.L."/>
            <person name="Tu H."/>
            <person name="Van de Peer Y."/>
            <person name="Verrier P.J."/>
            <person name="Waters E."/>
            <person name="Wood A."/>
            <person name="Yang L."/>
            <person name="Cove D."/>
            <person name="Cuming A."/>
            <person name="Hasebe M."/>
            <person name="Lucas S."/>
            <person name="Mishler D.B."/>
            <person name="Reski R."/>
            <person name="Grigoriev I."/>
            <person name="Quatrano R.S."/>
            <person name="Boore J.L."/>
        </authorList>
    </citation>
    <scope>NUCLEOTIDE SEQUENCE [LARGE SCALE GENOMIC DNA]</scope>
    <source>
        <strain evidence="12 13">cv. Gransden 2004</strain>
    </source>
</reference>
<dbReference type="EnsemblPlants" id="Pp3c17_12760V3.2">
    <property type="protein sequence ID" value="Pp3c17_12760V3.2"/>
    <property type="gene ID" value="Pp3c17_12760"/>
</dbReference>
<keyword evidence="3 7" id="KW-0863">Zinc-finger</keyword>
<evidence type="ECO:0000256" key="7">
    <source>
        <dbReference type="PROSITE-ProRule" id="PRU00470"/>
    </source>
</evidence>
<evidence type="ECO:0000256" key="9">
    <source>
        <dbReference type="SAM" id="Phobius"/>
    </source>
</evidence>
<feature type="compositionally biased region" description="Gly residues" evidence="8">
    <location>
        <begin position="603"/>
        <end position="613"/>
    </location>
</feature>
<feature type="domain" description="SBP-type" evidence="10">
    <location>
        <begin position="211"/>
        <end position="288"/>
    </location>
</feature>
<feature type="compositionally biased region" description="Polar residues" evidence="8">
    <location>
        <begin position="44"/>
        <end position="61"/>
    </location>
</feature>
<comment type="subcellular location">
    <subcellularLocation>
        <location evidence="1">Nucleus</location>
    </subcellularLocation>
</comment>
<keyword evidence="9" id="KW-1133">Transmembrane helix</keyword>
<evidence type="ECO:0000256" key="4">
    <source>
        <dbReference type="ARBA" id="ARBA00022833"/>
    </source>
</evidence>
<dbReference type="PaxDb" id="3218-PP1S313_76V6.2"/>
<evidence type="ECO:0000256" key="2">
    <source>
        <dbReference type="ARBA" id="ARBA00022723"/>
    </source>
</evidence>
<sequence length="1307" mass="143135">MDRDLGQITVEGLPVKQHQFFPGGGIQQLPPNGRDMSAVDRSTESSWSSRQTGTHWDNSHPQEGGGRSINRSDWNANSWRWDGAALSAQRISRTPHGSGLDSSRDVTHRENGRQRGSADLGLQLDVRATGTAEPNHQVIHIDDDETEVQGQTFFGRHTPSPPSNEPNPYNRGDESPEDDGPLSLKLGGSSYAYEHNGAGKRPRSSSPQSQIPTCQVDGCTADLSRAKDYHRRHKVCEAHSKAPTTLVSRVRQRFCQQCSRFHPLDKFDEDKRSCRRRLAGHNKRRRKTQPDAPTPRVEDQAGVKNSDLLALLGMYSQLRGPLEQPSAAAAANDQDILLQCLRQAGNLNLPNSTLEGLTRAASSWNQLTRNSDLAPPQIDPRLLASQLTGHAPQQLAPQDALAMLLQNNLKHAARMAQENIYGRAGFNGNMNGGPLPYPVSSADASVSHAVPQINNERTPSAPGLSLPSSLRVPGIVPGALDPAQLLTSIALSLHSSLAAQTASPGLAANGYGMAQSAMQAHPEQTSIDTRNLNLRFDRNQENAPSVHSQVGRQRQSTQNGVSHPHKRSFLDLQQSQAPLQRPSIDLQQPPPSEQYSDASETGSGSGSGSGSGVGSDHQSPGTPNRDLENSRISFKLFDKHPTQFPEGLRSQIDEWLAHRPSDMEGFIRPGCIILTIYLSMPKSAWTELIDDLPESLRRLLRTGCEFWCTGRMLVQVDRQSVLVVDGEIISCRTSSPFESPCLLSVRPLAVVTGQQNRLTVKGFNLTRAATRLLCAFRGKYFSEEIYQQHHTYEESVASVDETETETEVTSNSSVGGCGASRNEENEALDLVNVESSSADEEHVSYRPSSLSALSEVERLSGVGTDLSEQEDSTGGRDGFVSDIDLGHNLHTDVGTNLSSSQAVFNLDISTFPSTMEAGSFGRCFIEVDQDTLEGNWKPVIVADKLVAAEISTLEDEIETAALIAGRLAEQHGFDPFVVLYCTELARLAEEEDVTRFLSELGWFFQRSYFRYLNFSSPSTQMFSTRLKQLLVYSVERNWCAVVEKVLDTAFENDDWEATFLELSDMPQEEVSLLHRAVRNKNRPMVELLLGFAPSFLAGINDPNVESFKQKLEFRLKWSLIFKPDMGGPAGLTPLHVAASMHDAEDIVDALTSDPCQAGLHAWFHKEDASGATPLSLAKAGGNVKSLQVVRAKLALLENPNSVISDIAPGWDHRSADSIVQIVELPHWIPSTGADPAVSRPDESPTCREVDFARLPRDVCGVKGGLYRPFLVSIMGIACICVCVCLLLRGPQNVLPLFTWSGLEQGKE</sequence>
<feature type="region of interest" description="Disordered" evidence="8">
    <location>
        <begin position="276"/>
        <end position="302"/>
    </location>
</feature>
<dbReference type="Gramene" id="Pp3c17_12760V3.3">
    <property type="protein sequence ID" value="Pp3c17_12760V3.3"/>
    <property type="gene ID" value="Pp3c17_12760"/>
</dbReference>
<keyword evidence="13" id="KW-1185">Reference proteome</keyword>
<dbReference type="InterPro" id="IPR036893">
    <property type="entry name" value="SBP_sf"/>
</dbReference>
<feature type="region of interest" description="Disordered" evidence="8">
    <location>
        <begin position="16"/>
        <end position="71"/>
    </location>
</feature>
<evidence type="ECO:0000256" key="5">
    <source>
        <dbReference type="ARBA" id="ARBA00023163"/>
    </source>
</evidence>
<dbReference type="STRING" id="3218.A0A2K1J3N3"/>
<name>A0A2K1J3N3_PHYPA</name>
<feature type="compositionally biased region" description="Basic and acidic residues" evidence="8">
    <location>
        <begin position="102"/>
        <end position="113"/>
    </location>
</feature>
<proteinExistence type="predicted"/>
<dbReference type="Pfam" id="PF03110">
    <property type="entry name" value="SBP"/>
    <property type="match status" value="1"/>
</dbReference>
<dbReference type="GO" id="GO:0001216">
    <property type="term" value="F:DNA-binding transcription activator activity"/>
    <property type="evidence" value="ECO:0000318"/>
    <property type="project" value="GO_Central"/>
</dbReference>
<evidence type="ECO:0000313" key="13">
    <source>
        <dbReference type="Proteomes" id="UP000006727"/>
    </source>
</evidence>
<evidence type="ECO:0000313" key="12">
    <source>
        <dbReference type="EnsemblPlants" id="Pp3c17_12760V3.1"/>
    </source>
</evidence>
<evidence type="ECO:0000256" key="8">
    <source>
        <dbReference type="SAM" id="MobiDB-lite"/>
    </source>
</evidence>
<dbReference type="KEGG" id="ppp:112294481"/>
<feature type="compositionally biased region" description="Basic residues" evidence="8">
    <location>
        <begin position="276"/>
        <end position="287"/>
    </location>
</feature>
<evidence type="ECO:0000256" key="1">
    <source>
        <dbReference type="ARBA" id="ARBA00004123"/>
    </source>
</evidence>
<feature type="compositionally biased region" description="Polar residues" evidence="8">
    <location>
        <begin position="542"/>
        <end position="561"/>
    </location>
</feature>
<keyword evidence="9" id="KW-0812">Transmembrane</keyword>
<dbReference type="EMBL" id="ABEU02000017">
    <property type="protein sequence ID" value="PNR36131.1"/>
    <property type="molecule type" value="Genomic_DNA"/>
</dbReference>
<dbReference type="Gene3D" id="1.25.40.20">
    <property type="entry name" value="Ankyrin repeat-containing domain"/>
    <property type="match status" value="1"/>
</dbReference>
<protein>
    <recommendedName>
        <fullName evidence="10">SBP-type domain-containing protein</fullName>
    </recommendedName>
</protein>
<dbReference type="GO" id="GO:0008270">
    <property type="term" value="F:zinc ion binding"/>
    <property type="evidence" value="ECO:0007669"/>
    <property type="project" value="UniProtKB-KW"/>
</dbReference>
<dbReference type="OMA" id="VTHRENG"/>
<dbReference type="Gramene" id="Pp3c17_12760V3.2">
    <property type="protein sequence ID" value="Pp3c17_12760V3.2"/>
    <property type="gene ID" value="Pp3c17_12760"/>
</dbReference>
<reference evidence="11 13" key="2">
    <citation type="journal article" date="2018" name="Plant J.">
        <title>The Physcomitrella patens chromosome-scale assembly reveals moss genome structure and evolution.</title>
        <authorList>
            <person name="Lang D."/>
            <person name="Ullrich K.K."/>
            <person name="Murat F."/>
            <person name="Fuchs J."/>
            <person name="Jenkins J."/>
            <person name="Haas F.B."/>
            <person name="Piednoel M."/>
            <person name="Gundlach H."/>
            <person name="Van Bel M."/>
            <person name="Meyberg R."/>
            <person name="Vives C."/>
            <person name="Morata J."/>
            <person name="Symeonidi A."/>
            <person name="Hiss M."/>
            <person name="Muchero W."/>
            <person name="Kamisugi Y."/>
            <person name="Saleh O."/>
            <person name="Blanc G."/>
            <person name="Decker E.L."/>
            <person name="van Gessel N."/>
            <person name="Grimwood J."/>
            <person name="Hayes R.D."/>
            <person name="Graham S.W."/>
            <person name="Gunter L.E."/>
            <person name="McDaniel S.F."/>
            <person name="Hoernstein S.N.W."/>
            <person name="Larsson A."/>
            <person name="Li F.W."/>
            <person name="Perroud P.F."/>
            <person name="Phillips J."/>
            <person name="Ranjan P."/>
            <person name="Rokshar D.S."/>
            <person name="Rothfels C.J."/>
            <person name="Schneider L."/>
            <person name="Shu S."/>
            <person name="Stevenson D.W."/>
            <person name="Thummler F."/>
            <person name="Tillich M."/>
            <person name="Villarreal Aguilar J.C."/>
            <person name="Widiez T."/>
            <person name="Wong G.K."/>
            <person name="Wymore A."/>
            <person name="Zhang Y."/>
            <person name="Zimmer A.D."/>
            <person name="Quatrano R.S."/>
            <person name="Mayer K.F.X."/>
            <person name="Goodstein D."/>
            <person name="Casacuberta J.M."/>
            <person name="Vandepoele K."/>
            <person name="Reski R."/>
            <person name="Cuming A.C."/>
            <person name="Tuskan G.A."/>
            <person name="Maumus F."/>
            <person name="Salse J."/>
            <person name="Schmutz J."/>
            <person name="Rensing S.A."/>
        </authorList>
    </citation>
    <scope>NUCLEOTIDE SEQUENCE [LARGE SCALE GENOMIC DNA]</scope>
    <source>
        <strain evidence="12 13">cv. Gransden 2004</strain>
    </source>
</reference>
<dbReference type="EnsemblPlants" id="Pp3c17_12760V3.1">
    <property type="protein sequence ID" value="Pp3c17_12760V3.1"/>
    <property type="gene ID" value="Pp3c17_12760"/>
</dbReference>
<dbReference type="SUPFAM" id="SSF103612">
    <property type="entry name" value="SBT domain"/>
    <property type="match status" value="1"/>
</dbReference>
<keyword evidence="2" id="KW-0479">Metal-binding</keyword>
<feature type="region of interest" description="Disordered" evidence="8">
    <location>
        <begin position="88"/>
        <end position="123"/>
    </location>
</feature>
<dbReference type="PROSITE" id="PS51141">
    <property type="entry name" value="ZF_SBP"/>
    <property type="match status" value="1"/>
</dbReference>
<dbReference type="Proteomes" id="UP000006727">
    <property type="component" value="Chromosome 17"/>
</dbReference>
<evidence type="ECO:0000313" key="11">
    <source>
        <dbReference type="EMBL" id="PNR36131.1"/>
    </source>
</evidence>
<dbReference type="PANTHER" id="PTHR31251:SF86">
    <property type="entry name" value="SQUAMOSA PROMOTER-BINDING-LIKE PROTEIN 1"/>
    <property type="match status" value="1"/>
</dbReference>
<dbReference type="Pfam" id="PF26102">
    <property type="entry name" value="Ig_SPL7"/>
    <property type="match status" value="2"/>
</dbReference>
<accession>A0A2K1J3N3</accession>
<evidence type="ECO:0000256" key="6">
    <source>
        <dbReference type="ARBA" id="ARBA00023242"/>
    </source>
</evidence>
<dbReference type="GO" id="GO:0005634">
    <property type="term" value="C:nucleus"/>
    <property type="evidence" value="ECO:0000318"/>
    <property type="project" value="GO_Central"/>
</dbReference>
<dbReference type="InterPro" id="IPR004333">
    <property type="entry name" value="SBP_dom"/>
</dbReference>
<dbReference type="Gene3D" id="4.10.1100.10">
    <property type="entry name" value="Transcription factor, SBP-box domain"/>
    <property type="match status" value="1"/>
</dbReference>
<dbReference type="InterPro" id="IPR036770">
    <property type="entry name" value="Ankyrin_rpt-contain_sf"/>
</dbReference>
<keyword evidence="6" id="KW-0539">Nucleus</keyword>